<reference evidence="4" key="1">
    <citation type="submission" date="2013-03" db="EMBL/GenBank/DDBJ databases">
        <title>Biochemical properties of high thermostable pectinase from Bacillus halodurans M29.</title>
        <authorList>
            <person name="Mei Y.Z."/>
            <person name="Chen Y.R."/>
        </authorList>
    </citation>
    <scope>NUCLEOTIDE SEQUENCE</scope>
    <source>
        <strain evidence="4">M29</strain>
    </source>
</reference>
<dbReference type="InterPro" id="IPR002022">
    <property type="entry name" value="Pec_lyase"/>
</dbReference>
<dbReference type="GO" id="GO:0005576">
    <property type="term" value="C:extracellular region"/>
    <property type="evidence" value="ECO:0007669"/>
    <property type="project" value="UniProtKB-SubCell"/>
</dbReference>
<dbReference type="PANTHER" id="PTHR31683">
    <property type="entry name" value="PECTATE LYASE 18-RELATED"/>
    <property type="match status" value="1"/>
</dbReference>
<dbReference type="GO" id="GO:0030570">
    <property type="term" value="F:pectate lyase activity"/>
    <property type="evidence" value="ECO:0007669"/>
    <property type="project" value="InterPro"/>
</dbReference>
<dbReference type="InterPro" id="IPR011050">
    <property type="entry name" value="Pectin_lyase_fold/virulence"/>
</dbReference>
<evidence type="ECO:0000256" key="2">
    <source>
        <dbReference type="RuleBase" id="RU361173"/>
    </source>
</evidence>
<keyword evidence="2" id="KW-0964">Secreted</keyword>
<dbReference type="InterPro" id="IPR045032">
    <property type="entry name" value="PEL"/>
</dbReference>
<keyword evidence="2" id="KW-0119">Carbohydrate metabolism</keyword>
<accession>N0D7H9</accession>
<evidence type="ECO:0000313" key="4">
    <source>
        <dbReference type="EMBL" id="AGK82226.1"/>
    </source>
</evidence>
<organism evidence="4">
    <name type="scientific">Halalkalibacterium halodurans</name>
    <name type="common">Bacillus halodurans</name>
    <dbReference type="NCBI Taxonomy" id="86665"/>
    <lineage>
        <taxon>Bacteria</taxon>
        <taxon>Bacillati</taxon>
        <taxon>Bacillota</taxon>
        <taxon>Bacilli</taxon>
        <taxon>Bacillales</taxon>
        <taxon>Bacillaceae</taxon>
        <taxon>Halalkalibacterium (ex Joshi et al. 2022)</taxon>
    </lineage>
</organism>
<evidence type="ECO:0000259" key="3">
    <source>
        <dbReference type="SMART" id="SM00656"/>
    </source>
</evidence>
<sequence>MMRSSIVKLHAFSEVVIQLWLYGVSSVTADLSTPNLGLQGFATLDGGTTTVGGLGGEIVFVRNELINALKSKNPNRPLTIYVNGTITPSNTSNSKISDKDVSNVSILGVGTNGRLNGIGIKVIIRNIHFEGFYMEDDPRGKKYDFDYINVENSHHIWIDHCTFVNGNDGAVDIKKYSNYITVAYNITFSHDKVSLGGSSDKEGNSEAGHYDRNITFHHNYFKTLNSRVPARFFGKAHLCSNYFENMRTGVSGNVFRAEMLVEHNVFENATNPLGFPIYGVAGAMGAKVHVEGFYYCKEPEVRPVEEGKPALDPREYYDYTLDPVQDVPKIVVDGAGAGKLVFGLITIA</sequence>
<dbReference type="EMBL" id="KC802241">
    <property type="protein sequence ID" value="AGK82226.1"/>
    <property type="molecule type" value="Genomic_DNA"/>
</dbReference>
<evidence type="ECO:0000256" key="1">
    <source>
        <dbReference type="ARBA" id="ARBA00023239"/>
    </source>
</evidence>
<dbReference type="PANTHER" id="PTHR31683:SF18">
    <property type="entry name" value="PECTATE LYASE 21-RELATED"/>
    <property type="match status" value="1"/>
</dbReference>
<proteinExistence type="inferred from homology"/>
<feature type="domain" description="Pectate lyase" evidence="3">
    <location>
        <begin position="55"/>
        <end position="272"/>
    </location>
</feature>
<dbReference type="Gene3D" id="2.160.20.10">
    <property type="entry name" value="Single-stranded right-handed beta-helix, Pectin lyase-like"/>
    <property type="match status" value="1"/>
</dbReference>
<keyword evidence="1 2" id="KW-0456">Lyase</keyword>
<keyword evidence="2" id="KW-0624">Polysaccharide degradation</keyword>
<dbReference type="Pfam" id="PF00544">
    <property type="entry name" value="Pectate_lyase_4"/>
    <property type="match status" value="1"/>
</dbReference>
<comment type="subcellular location">
    <subcellularLocation>
        <location evidence="2">Secreted</location>
    </subcellularLocation>
</comment>
<protein>
    <submittedName>
        <fullName evidence="4">Pectinase</fullName>
    </submittedName>
</protein>
<comment type="similarity">
    <text evidence="2">Belongs to the polysaccharide lyase 1 family.</text>
</comment>
<dbReference type="GO" id="GO:0000272">
    <property type="term" value="P:polysaccharide catabolic process"/>
    <property type="evidence" value="ECO:0007669"/>
    <property type="project" value="UniProtKB-KW"/>
</dbReference>
<dbReference type="SMART" id="SM00656">
    <property type="entry name" value="Amb_all"/>
    <property type="match status" value="1"/>
</dbReference>
<dbReference type="SUPFAM" id="SSF51126">
    <property type="entry name" value="Pectin lyase-like"/>
    <property type="match status" value="1"/>
</dbReference>
<name>N0D7H9_ALKHA</name>
<dbReference type="AlphaFoldDB" id="N0D7H9"/>
<dbReference type="InterPro" id="IPR012334">
    <property type="entry name" value="Pectin_lyas_fold"/>
</dbReference>
<dbReference type="SMR" id="N0D7H9"/>